<dbReference type="InterPro" id="IPR052698">
    <property type="entry name" value="MoCofactor_Util/Proc"/>
</dbReference>
<comment type="caution">
    <text evidence="3">The sequence shown here is derived from an EMBL/GenBank/DDBJ whole genome shotgun (WGS) entry which is preliminary data.</text>
</comment>
<dbReference type="InterPro" id="IPR014308">
    <property type="entry name" value="Xanthine_DH_XdhC"/>
</dbReference>
<dbReference type="Proteomes" id="UP000027318">
    <property type="component" value="Unassembled WGS sequence"/>
</dbReference>
<evidence type="ECO:0000313" key="3">
    <source>
        <dbReference type="EMBL" id="KDE40166.1"/>
    </source>
</evidence>
<dbReference type="Pfam" id="PF02625">
    <property type="entry name" value="XdhC_CoxI"/>
    <property type="match status" value="1"/>
</dbReference>
<evidence type="ECO:0000313" key="4">
    <source>
        <dbReference type="Proteomes" id="UP000027318"/>
    </source>
</evidence>
<gene>
    <name evidence="3" type="ORF">ADINL_0758</name>
</gene>
<sequence length="285" mass="31022">MIRWSDALARLQRSDEAHVLVSVIGTAGSVPRNTGSKMLVTATQLYDTIGGGNLELHAIEQARLLLQEGTRGQRLVKYPLAAALGQCCGGHATLLFESFCHASQSLWLFGAGHVGQALIQILQGLPLTLNWVDSRTEQFPTPRMADIHYFSPADPVDVMAQVPASASVLIMTHCHDQDYRLCHQALMQQHQGLIGLIGSKTKAARFRHRLQHAGFDQNAIAQIESPVGLPQIGGKRPMEVAVSIAARVIQQYQTLTDTQLPSTQLSLSELNTIQATLTGNPHDTE</sequence>
<evidence type="ECO:0000259" key="2">
    <source>
        <dbReference type="Pfam" id="PF13478"/>
    </source>
</evidence>
<dbReference type="InterPro" id="IPR027051">
    <property type="entry name" value="XdhC_Rossmann_dom"/>
</dbReference>
<reference evidence="3 4" key="1">
    <citation type="journal article" date="2005" name="Int. J. Syst. Evol. Microbiol.">
        <title>Nitrincola lacisaponensis gen. nov., sp. nov., a novel alkaliphilic bacterium isolated from an alkaline, saline lake.</title>
        <authorList>
            <person name="Dimitriu P.A."/>
            <person name="Shukla S.K."/>
            <person name="Conradt J."/>
            <person name="Marquez M.C."/>
            <person name="Ventosa A."/>
            <person name="Maglia A."/>
            <person name="Peyton B.M."/>
            <person name="Pinkart H.C."/>
            <person name="Mormile M.R."/>
        </authorList>
    </citation>
    <scope>NUCLEOTIDE SEQUENCE [LARGE SCALE GENOMIC DNA]</scope>
    <source>
        <strain evidence="3 4">4CA</strain>
    </source>
</reference>
<proteinExistence type="predicted"/>
<organism evidence="3 4">
    <name type="scientific">Nitrincola lacisaponensis</name>
    <dbReference type="NCBI Taxonomy" id="267850"/>
    <lineage>
        <taxon>Bacteria</taxon>
        <taxon>Pseudomonadati</taxon>
        <taxon>Pseudomonadota</taxon>
        <taxon>Gammaproteobacteria</taxon>
        <taxon>Oceanospirillales</taxon>
        <taxon>Oceanospirillaceae</taxon>
        <taxon>Nitrincola</taxon>
    </lineage>
</organism>
<dbReference type="PATRIC" id="fig|267850.7.peg.752"/>
<dbReference type="InterPro" id="IPR003777">
    <property type="entry name" value="XdhC_CoxI"/>
</dbReference>
<feature type="domain" description="XdhC Rossmann" evidence="2">
    <location>
        <begin position="106"/>
        <end position="247"/>
    </location>
</feature>
<dbReference type="OrthoDB" id="61481at2"/>
<dbReference type="Pfam" id="PF13478">
    <property type="entry name" value="XdhC_C"/>
    <property type="match status" value="1"/>
</dbReference>
<protein>
    <submittedName>
        <fullName evidence="3">XdhC protein (Assists in molybdopterin insertion into xanthine dehydrogenase)</fullName>
    </submittedName>
</protein>
<evidence type="ECO:0000259" key="1">
    <source>
        <dbReference type="Pfam" id="PF02625"/>
    </source>
</evidence>
<accession>A0A063Y5W6</accession>
<dbReference type="EMBL" id="JMSZ01000016">
    <property type="protein sequence ID" value="KDE40166.1"/>
    <property type="molecule type" value="Genomic_DNA"/>
</dbReference>
<keyword evidence="4" id="KW-1185">Reference proteome</keyword>
<dbReference type="PANTHER" id="PTHR30388:SF6">
    <property type="entry name" value="XANTHINE DEHYDROGENASE SUBUNIT A-RELATED"/>
    <property type="match status" value="1"/>
</dbReference>
<name>A0A063Y5W6_9GAMM</name>
<dbReference type="AlphaFoldDB" id="A0A063Y5W6"/>
<dbReference type="STRING" id="267850.ADINL_0758"/>
<dbReference type="RefSeq" id="WP_051632539.1">
    <property type="nucleotide sequence ID" value="NZ_JMSZ01000016.1"/>
</dbReference>
<dbReference type="NCBIfam" id="TIGR02964">
    <property type="entry name" value="xanthine_xdhC"/>
    <property type="match status" value="1"/>
</dbReference>
<feature type="domain" description="XdhC- CoxI" evidence="1">
    <location>
        <begin position="12"/>
        <end position="78"/>
    </location>
</feature>
<dbReference type="Gene3D" id="3.40.50.720">
    <property type="entry name" value="NAD(P)-binding Rossmann-like Domain"/>
    <property type="match status" value="1"/>
</dbReference>
<dbReference type="PANTHER" id="PTHR30388">
    <property type="entry name" value="ALDEHYDE OXIDOREDUCTASE MOLYBDENUM COFACTOR ASSEMBLY PROTEIN"/>
    <property type="match status" value="1"/>
</dbReference>